<sequence length="190" mass="21675">MFNLLRFDPWQWVYYWVRQPLWRARLPGPGSPTPLRQTKGPDGGAKTCPVPPLKPFHQPLSLLLSFVPVKDPKHRLTLCIPFPFVGKCLNPPLAQFEYILLRWGWPRDKLEGRRGVKTAHRVFWDLYCAAPDRRETCEHSSEAKAFHDYSICVYGDDSSDTAARVTPTSGRTQISFANIALACVKTKPLI</sequence>
<keyword evidence="2" id="KW-0539">Nucleus</keyword>
<dbReference type="InterPro" id="IPR008116">
    <property type="entry name" value="SSDP_DNA-bd"/>
</dbReference>
<reference evidence="3 4" key="1">
    <citation type="submission" date="2018-10" db="EMBL/GenBank/DDBJ databases">
        <title>Genome assembly for a Yunnan-Guizhou Plateau 3E fish, Anabarilius grahami (Regan), and its evolutionary and genetic applications.</title>
        <authorList>
            <person name="Jiang W."/>
        </authorList>
    </citation>
    <scope>NUCLEOTIDE SEQUENCE [LARGE SCALE GENOMIC DNA]</scope>
    <source>
        <strain evidence="3">AG-KIZ</strain>
        <tissue evidence="3">Muscle</tissue>
    </source>
</reference>
<organism evidence="3 4">
    <name type="scientific">Anabarilius grahami</name>
    <name type="common">Kanglang fish</name>
    <name type="synonym">Barilius grahami</name>
    <dbReference type="NCBI Taxonomy" id="495550"/>
    <lineage>
        <taxon>Eukaryota</taxon>
        <taxon>Metazoa</taxon>
        <taxon>Chordata</taxon>
        <taxon>Craniata</taxon>
        <taxon>Vertebrata</taxon>
        <taxon>Euteleostomi</taxon>
        <taxon>Actinopterygii</taxon>
        <taxon>Neopterygii</taxon>
        <taxon>Teleostei</taxon>
        <taxon>Ostariophysi</taxon>
        <taxon>Cypriniformes</taxon>
        <taxon>Xenocyprididae</taxon>
        <taxon>Xenocypridinae</taxon>
        <taxon>Xenocypridinae incertae sedis</taxon>
        <taxon>Anabarilius</taxon>
    </lineage>
</organism>
<accession>A0A3N0XT97</accession>
<dbReference type="Proteomes" id="UP000281406">
    <property type="component" value="Unassembled WGS sequence"/>
</dbReference>
<evidence type="ECO:0000313" key="4">
    <source>
        <dbReference type="Proteomes" id="UP000281406"/>
    </source>
</evidence>
<evidence type="ECO:0000256" key="1">
    <source>
        <dbReference type="ARBA" id="ARBA00004123"/>
    </source>
</evidence>
<dbReference type="PRINTS" id="PR01743">
    <property type="entry name" value="SSDNABINDING"/>
</dbReference>
<name>A0A3N0XT97_ANAGA</name>
<comment type="caution">
    <text evidence="3">The sequence shown here is derived from an EMBL/GenBank/DDBJ whole genome shotgun (WGS) entry which is preliminary data.</text>
</comment>
<dbReference type="PANTHER" id="PTHR12610:SF30">
    <property type="entry name" value="SINGLE-STRANDED DNA-BINDING PROTEIN 4"/>
    <property type="match status" value="1"/>
</dbReference>
<dbReference type="PANTHER" id="PTHR12610">
    <property type="entry name" value="SINGLE STRANDED DNA BINDING PROTEIN"/>
    <property type="match status" value="1"/>
</dbReference>
<dbReference type="EMBL" id="RJVU01061481">
    <property type="protein sequence ID" value="ROJ35257.1"/>
    <property type="molecule type" value="Genomic_DNA"/>
</dbReference>
<keyword evidence="4" id="KW-1185">Reference proteome</keyword>
<dbReference type="GO" id="GO:0005634">
    <property type="term" value="C:nucleus"/>
    <property type="evidence" value="ECO:0007669"/>
    <property type="project" value="UniProtKB-SubCell"/>
</dbReference>
<gene>
    <name evidence="3" type="ORF">DPX16_2771</name>
</gene>
<evidence type="ECO:0000313" key="3">
    <source>
        <dbReference type="EMBL" id="ROJ35257.1"/>
    </source>
</evidence>
<keyword evidence="3" id="KW-0238">DNA-binding</keyword>
<dbReference type="AlphaFoldDB" id="A0A3N0XT97"/>
<dbReference type="GO" id="GO:0003697">
    <property type="term" value="F:single-stranded DNA binding"/>
    <property type="evidence" value="ECO:0007669"/>
    <property type="project" value="InterPro"/>
</dbReference>
<dbReference type="OrthoDB" id="10596855at2759"/>
<dbReference type="GO" id="GO:0045944">
    <property type="term" value="P:positive regulation of transcription by RNA polymerase II"/>
    <property type="evidence" value="ECO:0007669"/>
    <property type="project" value="TreeGrafter"/>
</dbReference>
<protein>
    <submittedName>
        <fullName evidence="3">Single-stranded DNA-binding protein 2</fullName>
    </submittedName>
</protein>
<evidence type="ECO:0000256" key="2">
    <source>
        <dbReference type="ARBA" id="ARBA00023242"/>
    </source>
</evidence>
<proteinExistence type="predicted"/>
<comment type="subcellular location">
    <subcellularLocation>
        <location evidence="1">Nucleus</location>
    </subcellularLocation>
</comment>